<dbReference type="SUPFAM" id="SSF53800">
    <property type="entry name" value="Chelatase"/>
    <property type="match status" value="1"/>
</dbReference>
<keyword evidence="3" id="KW-1185">Reference proteome</keyword>
<evidence type="ECO:0000313" key="2">
    <source>
        <dbReference type="EMBL" id="BCO10240.1"/>
    </source>
</evidence>
<organism evidence="2 3">
    <name type="scientific">Desulfolithobacter dissulfuricans</name>
    <dbReference type="NCBI Taxonomy" id="2795293"/>
    <lineage>
        <taxon>Bacteria</taxon>
        <taxon>Pseudomonadati</taxon>
        <taxon>Thermodesulfobacteriota</taxon>
        <taxon>Desulfobulbia</taxon>
        <taxon>Desulfobulbales</taxon>
        <taxon>Desulfobulbaceae</taxon>
        <taxon>Desulfolithobacter</taxon>
    </lineage>
</organism>
<dbReference type="CDD" id="cd03413">
    <property type="entry name" value="CbiK_C"/>
    <property type="match status" value="1"/>
</dbReference>
<protein>
    <submittedName>
        <fullName evidence="2">Cobalt chelatase</fullName>
    </submittedName>
</protein>
<dbReference type="Proteomes" id="UP001063350">
    <property type="component" value="Chromosome"/>
</dbReference>
<dbReference type="EMBL" id="AP024233">
    <property type="protein sequence ID" value="BCO10240.1"/>
    <property type="molecule type" value="Genomic_DNA"/>
</dbReference>
<feature type="chain" id="PRO_5037617684" evidence="1">
    <location>
        <begin position="20"/>
        <end position="329"/>
    </location>
</feature>
<name>A0A915XJF2_9BACT</name>
<evidence type="ECO:0000256" key="1">
    <source>
        <dbReference type="SAM" id="SignalP"/>
    </source>
</evidence>
<proteinExistence type="predicted"/>
<feature type="signal peptide" evidence="1">
    <location>
        <begin position="1"/>
        <end position="19"/>
    </location>
</feature>
<keyword evidence="1" id="KW-0732">Signal</keyword>
<dbReference type="InterPro" id="IPR010388">
    <property type="entry name" value="Anaerobic_Co-chelatase"/>
</dbReference>
<gene>
    <name evidence="2" type="ORF">GF1_26160</name>
</gene>
<dbReference type="RefSeq" id="WP_267926976.1">
    <property type="nucleotide sequence ID" value="NZ_AP024233.1"/>
</dbReference>
<dbReference type="Pfam" id="PF06180">
    <property type="entry name" value="CbiK"/>
    <property type="match status" value="1"/>
</dbReference>
<dbReference type="GO" id="GO:0016852">
    <property type="term" value="F:sirohydrochlorin cobaltochelatase activity"/>
    <property type="evidence" value="ECO:0007669"/>
    <property type="project" value="InterPro"/>
</dbReference>
<reference evidence="2" key="1">
    <citation type="submission" date="2020-12" db="EMBL/GenBank/DDBJ databases">
        <title>Desulfobium dissulfuricans gen. nov., sp. nov., a novel mesophilic, sulfate-reducing bacterium isolated from a deep-sea hydrothermal vent.</title>
        <authorList>
            <person name="Hashimoto Y."/>
            <person name="Tame A."/>
            <person name="Sawayama S."/>
            <person name="Miyazaki J."/>
            <person name="Takai K."/>
            <person name="Nakagawa S."/>
        </authorList>
    </citation>
    <scope>NUCLEOTIDE SEQUENCE</scope>
    <source>
        <strain evidence="2">GF1</strain>
    </source>
</reference>
<accession>A0A915XJF2</accession>
<dbReference type="GO" id="GO:0019251">
    <property type="term" value="P:anaerobic cobalamin biosynthetic process"/>
    <property type="evidence" value="ECO:0007669"/>
    <property type="project" value="InterPro"/>
</dbReference>
<dbReference type="Gene3D" id="3.40.50.1400">
    <property type="match status" value="2"/>
</dbReference>
<dbReference type="AlphaFoldDB" id="A0A915XJF2"/>
<evidence type="ECO:0000313" key="3">
    <source>
        <dbReference type="Proteomes" id="UP001063350"/>
    </source>
</evidence>
<sequence>MKWKSVFLAALTLFFLSVATCYSSGAYKVEHKNAIVLAMFGTTVEPALQGLLNIREKVVAMYPETPVRVAFTSNIIRKKWQHRAQDPEYIKAHPEIPADILHVKTPLATIADLQDQGYDTIVLQPTHIAMGEEFLDLATYVDGLMSMGTVKKAKYKPFHKIALGRPALGTYGTAHPYDEDVMTAARALAGDAELARREKAALVYMGHGNEYFPSGGSYLELADRMRQLYPDVLTLIGNVEGFPALEDVLDSLRHAGVKKVVLKPFMVVAGDHAMNDMAGDEEDSWKSVLEKNNIQVIAVKKGLGENDKFADIFVQHLVDAASDAGIHLK</sequence>
<dbReference type="KEGG" id="ddu:GF1_26160"/>